<sequence length="239" mass="27506">MIIFVNKILKMDDILNFLKLQHLINNFRKENVGPEQVMCLSDTKLERLGVTKPTDRSRLRRECLDYVKDISIATDTTKVMNKVVNDMEQNNIRITKHGDKDVMIKHHVERIVASDCVRSFCQDLIRENVHLNNKDWVSFAVELFRKLCEDFSDRSILMQAVIVVIIVIIVAVLGYFACKIIPSVIQMFVSHQEVKGQSGLFSLSSDNLNESMKSFSTKFQSLSDNDVGLVFHDNLLDPW</sequence>
<organism evidence="2 3">
    <name type="scientific">Tegillarca granosa</name>
    <name type="common">Malaysian cockle</name>
    <name type="synonym">Anadara granosa</name>
    <dbReference type="NCBI Taxonomy" id="220873"/>
    <lineage>
        <taxon>Eukaryota</taxon>
        <taxon>Metazoa</taxon>
        <taxon>Spiralia</taxon>
        <taxon>Lophotrochozoa</taxon>
        <taxon>Mollusca</taxon>
        <taxon>Bivalvia</taxon>
        <taxon>Autobranchia</taxon>
        <taxon>Pteriomorphia</taxon>
        <taxon>Arcoida</taxon>
        <taxon>Arcoidea</taxon>
        <taxon>Arcidae</taxon>
        <taxon>Tegillarca</taxon>
    </lineage>
</organism>
<gene>
    <name evidence="2" type="ORF">KUTeg_011844</name>
</gene>
<keyword evidence="1" id="KW-0812">Transmembrane</keyword>
<proteinExistence type="predicted"/>
<reference evidence="2 3" key="1">
    <citation type="submission" date="2022-12" db="EMBL/GenBank/DDBJ databases">
        <title>Chromosome-level genome of Tegillarca granosa.</title>
        <authorList>
            <person name="Kim J."/>
        </authorList>
    </citation>
    <scope>NUCLEOTIDE SEQUENCE [LARGE SCALE GENOMIC DNA]</scope>
    <source>
        <strain evidence="2">Teg-2019</strain>
        <tissue evidence="2">Adductor muscle</tissue>
    </source>
</reference>
<dbReference type="InterPro" id="IPR013761">
    <property type="entry name" value="SAM/pointed_sf"/>
</dbReference>
<dbReference type="EMBL" id="JARBDR010000640">
    <property type="protein sequence ID" value="KAJ8309979.1"/>
    <property type="molecule type" value="Genomic_DNA"/>
</dbReference>
<evidence type="ECO:0000313" key="2">
    <source>
        <dbReference type="EMBL" id="KAJ8309979.1"/>
    </source>
</evidence>
<feature type="transmembrane region" description="Helical" evidence="1">
    <location>
        <begin position="156"/>
        <end position="178"/>
    </location>
</feature>
<protein>
    <recommendedName>
        <fullName evidence="4">SAM domain-containing protein</fullName>
    </recommendedName>
</protein>
<comment type="caution">
    <text evidence="2">The sequence shown here is derived from an EMBL/GenBank/DDBJ whole genome shotgun (WGS) entry which is preliminary data.</text>
</comment>
<evidence type="ECO:0000256" key="1">
    <source>
        <dbReference type="SAM" id="Phobius"/>
    </source>
</evidence>
<name>A0ABQ9EXU2_TEGGR</name>
<keyword evidence="1" id="KW-1133">Transmembrane helix</keyword>
<dbReference type="Gene3D" id="1.10.150.50">
    <property type="entry name" value="Transcription Factor, Ets-1"/>
    <property type="match status" value="1"/>
</dbReference>
<keyword evidence="3" id="KW-1185">Reference proteome</keyword>
<accession>A0ABQ9EXU2</accession>
<evidence type="ECO:0008006" key="4">
    <source>
        <dbReference type="Google" id="ProtNLM"/>
    </source>
</evidence>
<dbReference type="Proteomes" id="UP001217089">
    <property type="component" value="Unassembled WGS sequence"/>
</dbReference>
<dbReference type="SUPFAM" id="SSF47769">
    <property type="entry name" value="SAM/Pointed domain"/>
    <property type="match status" value="1"/>
</dbReference>
<evidence type="ECO:0000313" key="3">
    <source>
        <dbReference type="Proteomes" id="UP001217089"/>
    </source>
</evidence>
<keyword evidence="1" id="KW-0472">Membrane</keyword>